<dbReference type="EMBL" id="JRHA01000001">
    <property type="protein sequence ID" value="PQK09144.1"/>
    <property type="molecule type" value="Genomic_DNA"/>
</dbReference>
<organism evidence="3 4">
    <name type="scientific">Beauveria bassiana</name>
    <name type="common">White muscardine disease fungus</name>
    <name type="synonym">Tritirachium shiotae</name>
    <dbReference type="NCBI Taxonomy" id="176275"/>
    <lineage>
        <taxon>Eukaryota</taxon>
        <taxon>Fungi</taxon>
        <taxon>Dikarya</taxon>
        <taxon>Ascomycota</taxon>
        <taxon>Pezizomycotina</taxon>
        <taxon>Sordariomycetes</taxon>
        <taxon>Hypocreomycetidae</taxon>
        <taxon>Hypocreales</taxon>
        <taxon>Cordycipitaceae</taxon>
        <taxon>Beauveria</taxon>
    </lineage>
</organism>
<dbReference type="AlphaFoldDB" id="A0A2S7XZA7"/>
<dbReference type="Pfam" id="PF13673">
    <property type="entry name" value="Acetyltransf_10"/>
    <property type="match status" value="1"/>
</dbReference>
<sequence length="273" mass="30841">MADTSDAKPPAGIIIRPGTAADADAISQVHYEALDRFHAFYGTFFKKHPRELIPIMTRRAFAEMRRPVQVFYVAAEKGEDGEEGDVVGFVRFSIEEAKTEEKKEKEEVKEKEEEEEEEEESPLACKEALKEVWKAFGEEQAKRDAMLKDAAKGQRHMWIQHLMIRPSHQRRGIGHALLARALLRADAARLPAVIVSSAESVGLYGKVGFVSLGSFRLDNGRWAREAVRVLTEEEEEEEEEGDHNMLVERYDGVFEVEDVMVRAVVVGGEVEQV</sequence>
<feature type="region of interest" description="Disordered" evidence="1">
    <location>
        <begin position="100"/>
        <end position="122"/>
    </location>
</feature>
<dbReference type="InterPro" id="IPR052523">
    <property type="entry name" value="Trichothecene_AcTrans"/>
</dbReference>
<evidence type="ECO:0000259" key="2">
    <source>
        <dbReference type="PROSITE" id="PS51186"/>
    </source>
</evidence>
<gene>
    <name evidence="3" type="ORF">BB8028_0001g12150</name>
</gene>
<feature type="compositionally biased region" description="Acidic residues" evidence="1">
    <location>
        <begin position="112"/>
        <end position="121"/>
    </location>
</feature>
<dbReference type="PANTHER" id="PTHR42791">
    <property type="entry name" value="GNAT FAMILY ACETYLTRANSFERASE"/>
    <property type="match status" value="1"/>
</dbReference>
<evidence type="ECO:0000313" key="3">
    <source>
        <dbReference type="EMBL" id="PQK09144.1"/>
    </source>
</evidence>
<protein>
    <recommendedName>
        <fullName evidence="2">N-acetyltransferase domain-containing protein</fullName>
    </recommendedName>
</protein>
<feature type="compositionally biased region" description="Basic and acidic residues" evidence="1">
    <location>
        <begin position="100"/>
        <end position="111"/>
    </location>
</feature>
<dbReference type="OrthoDB" id="2744543at2759"/>
<evidence type="ECO:0000256" key="1">
    <source>
        <dbReference type="SAM" id="MobiDB-lite"/>
    </source>
</evidence>
<reference evidence="3 4" key="1">
    <citation type="submission" date="2016-07" db="EMBL/GenBank/DDBJ databases">
        <title>Comparative genomics of the entomopathogenic fungus Beauveria bassiana.</title>
        <authorList>
            <person name="Valero Jimenez C.A."/>
            <person name="Zwaan B.J."/>
            <person name="Van Kan J.A."/>
            <person name="Takken W."/>
            <person name="Debets A.J."/>
            <person name="Schoustra S.E."/>
            <person name="Koenraadt C.J."/>
        </authorList>
    </citation>
    <scope>NUCLEOTIDE SEQUENCE [LARGE SCALE GENOMIC DNA]</scope>
    <source>
        <strain evidence="3 4">ARSEF 8028</strain>
    </source>
</reference>
<proteinExistence type="predicted"/>
<accession>A0A2S7XZA7</accession>
<dbReference type="SUPFAM" id="SSF55729">
    <property type="entry name" value="Acyl-CoA N-acyltransferases (Nat)"/>
    <property type="match status" value="1"/>
</dbReference>
<dbReference type="InterPro" id="IPR016181">
    <property type="entry name" value="Acyl_CoA_acyltransferase"/>
</dbReference>
<dbReference type="Gene3D" id="3.40.630.30">
    <property type="match status" value="1"/>
</dbReference>
<dbReference type="Proteomes" id="UP000237441">
    <property type="component" value="Unassembled WGS sequence"/>
</dbReference>
<feature type="domain" description="N-acetyltransferase" evidence="2">
    <location>
        <begin position="92"/>
        <end position="227"/>
    </location>
</feature>
<dbReference type="GO" id="GO:0016747">
    <property type="term" value="F:acyltransferase activity, transferring groups other than amino-acyl groups"/>
    <property type="evidence" value="ECO:0007669"/>
    <property type="project" value="InterPro"/>
</dbReference>
<dbReference type="PROSITE" id="PS51186">
    <property type="entry name" value="GNAT"/>
    <property type="match status" value="1"/>
</dbReference>
<name>A0A2S7XZA7_BEABA</name>
<evidence type="ECO:0000313" key="4">
    <source>
        <dbReference type="Proteomes" id="UP000237441"/>
    </source>
</evidence>
<dbReference type="InterPro" id="IPR000182">
    <property type="entry name" value="GNAT_dom"/>
</dbReference>
<dbReference type="PANTHER" id="PTHR42791:SF2">
    <property type="entry name" value="N-ACETYLTRANSFERASE DOMAIN-CONTAINING PROTEIN"/>
    <property type="match status" value="1"/>
</dbReference>
<comment type="caution">
    <text evidence="3">The sequence shown here is derived from an EMBL/GenBank/DDBJ whole genome shotgun (WGS) entry which is preliminary data.</text>
</comment>